<dbReference type="GO" id="GO:0009432">
    <property type="term" value="P:SOS response"/>
    <property type="evidence" value="ECO:0007669"/>
    <property type="project" value="TreeGrafter"/>
</dbReference>
<dbReference type="AlphaFoldDB" id="A0A0F8YGS9"/>
<accession>A0A0F8YGS9</accession>
<dbReference type="InterPro" id="IPR038729">
    <property type="entry name" value="Rad50/SbcC_AAA"/>
</dbReference>
<name>A0A0F8YGS9_9ZZZZ</name>
<organism evidence="10">
    <name type="scientific">marine sediment metagenome</name>
    <dbReference type="NCBI Taxonomy" id="412755"/>
    <lineage>
        <taxon>unclassified sequences</taxon>
        <taxon>metagenomes</taxon>
        <taxon>ecological metagenomes</taxon>
    </lineage>
</organism>
<dbReference type="InterPro" id="IPR004604">
    <property type="entry name" value="DNA_recomb/repair_RecN"/>
</dbReference>
<evidence type="ECO:0000256" key="5">
    <source>
        <dbReference type="ARBA" id="ARBA00022840"/>
    </source>
</evidence>
<dbReference type="Gene3D" id="3.40.50.300">
    <property type="entry name" value="P-loop containing nucleotide triphosphate hydrolases"/>
    <property type="match status" value="1"/>
</dbReference>
<proteinExistence type="inferred from homology"/>
<dbReference type="GO" id="GO:0016887">
    <property type="term" value="F:ATP hydrolysis activity"/>
    <property type="evidence" value="ECO:0007669"/>
    <property type="project" value="InterPro"/>
</dbReference>
<dbReference type="SUPFAM" id="SSF52540">
    <property type="entry name" value="P-loop containing nucleoside triphosphate hydrolases"/>
    <property type="match status" value="1"/>
</dbReference>
<dbReference type="Pfam" id="PF13476">
    <property type="entry name" value="AAA_23"/>
    <property type="match status" value="1"/>
</dbReference>
<comment type="similarity">
    <text evidence="1">Belongs to the RecN family.</text>
</comment>
<dbReference type="GO" id="GO:0006302">
    <property type="term" value="P:double-strand break repair"/>
    <property type="evidence" value="ECO:0007669"/>
    <property type="project" value="InterPro"/>
</dbReference>
<evidence type="ECO:0000256" key="1">
    <source>
        <dbReference type="ARBA" id="ARBA00009441"/>
    </source>
</evidence>
<evidence type="ECO:0000256" key="4">
    <source>
        <dbReference type="ARBA" id="ARBA00022763"/>
    </source>
</evidence>
<dbReference type="GO" id="GO:0006310">
    <property type="term" value="P:DNA recombination"/>
    <property type="evidence" value="ECO:0007669"/>
    <property type="project" value="InterPro"/>
</dbReference>
<dbReference type="PANTHER" id="PTHR11059:SF0">
    <property type="entry name" value="DNA REPAIR PROTEIN RECN"/>
    <property type="match status" value="1"/>
</dbReference>
<comment type="caution">
    <text evidence="10">The sequence shown here is derived from an EMBL/GenBank/DDBJ whole genome shotgun (WGS) entry which is preliminary data.</text>
</comment>
<dbReference type="Gene3D" id="6.10.140.1080">
    <property type="match status" value="1"/>
</dbReference>
<sequence>MITGETGAGKSILLGALGLILGKRADLSSIGDPESKCVIEAQFQVGNYELKSLFEREDLDYESQTIIRREILPSGKSRAFVNDTPVTLNQLSALGERLVDIHSQHQTLELTDNAFQFQVLDAFAGNETLLGEYKLAYKNLKKEQQELKKLKAEQAEALREEEYKNFLLNELLEANLKPGEQETLEERYETLNNVEQITAGLAEAHQSFTREELGVLDQLTAIKVRVSKLAGFGKELADLNERLESVAIELEDIAESVDLIAQNTEGDPEELSTMEARLKLFFDLQKKHSAGSVEEVIAIRDALDEEVQSMNDLG</sequence>
<evidence type="ECO:0000256" key="3">
    <source>
        <dbReference type="ARBA" id="ARBA00022741"/>
    </source>
</evidence>
<feature type="domain" description="Rad50/SbcC-type AAA" evidence="9">
    <location>
        <begin position="2"/>
        <end position="193"/>
    </location>
</feature>
<dbReference type="PANTHER" id="PTHR11059">
    <property type="entry name" value="DNA REPAIR PROTEIN RECN"/>
    <property type="match status" value="1"/>
</dbReference>
<dbReference type="GO" id="GO:0005524">
    <property type="term" value="F:ATP binding"/>
    <property type="evidence" value="ECO:0007669"/>
    <property type="project" value="UniProtKB-KW"/>
</dbReference>
<dbReference type="GO" id="GO:0043590">
    <property type="term" value="C:bacterial nucleoid"/>
    <property type="evidence" value="ECO:0007669"/>
    <property type="project" value="TreeGrafter"/>
</dbReference>
<evidence type="ECO:0000256" key="7">
    <source>
        <dbReference type="ARBA" id="ARBA00033408"/>
    </source>
</evidence>
<evidence type="ECO:0000256" key="8">
    <source>
        <dbReference type="SAM" id="Coils"/>
    </source>
</evidence>
<evidence type="ECO:0000313" key="10">
    <source>
        <dbReference type="EMBL" id="KKK72890.1"/>
    </source>
</evidence>
<dbReference type="InterPro" id="IPR027417">
    <property type="entry name" value="P-loop_NTPase"/>
</dbReference>
<keyword evidence="8" id="KW-0175">Coiled coil</keyword>
<keyword evidence="3" id="KW-0547">Nucleotide-binding</keyword>
<reference evidence="10" key="1">
    <citation type="journal article" date="2015" name="Nature">
        <title>Complex archaea that bridge the gap between prokaryotes and eukaryotes.</title>
        <authorList>
            <person name="Spang A."/>
            <person name="Saw J.H."/>
            <person name="Jorgensen S.L."/>
            <person name="Zaremba-Niedzwiedzka K."/>
            <person name="Martijn J."/>
            <person name="Lind A.E."/>
            <person name="van Eijk R."/>
            <person name="Schleper C."/>
            <person name="Guy L."/>
            <person name="Ettema T.J."/>
        </authorList>
    </citation>
    <scope>NUCLEOTIDE SEQUENCE</scope>
</reference>
<gene>
    <name evidence="10" type="ORF">LCGC14_2899350</name>
</gene>
<feature type="non-terminal residue" evidence="10">
    <location>
        <position position="314"/>
    </location>
</feature>
<dbReference type="EMBL" id="LAZR01057028">
    <property type="protein sequence ID" value="KKK72890.1"/>
    <property type="molecule type" value="Genomic_DNA"/>
</dbReference>
<feature type="coiled-coil region" evidence="8">
    <location>
        <begin position="130"/>
        <end position="161"/>
    </location>
</feature>
<keyword evidence="5" id="KW-0067">ATP-binding</keyword>
<keyword evidence="4" id="KW-0227">DNA damage</keyword>
<evidence type="ECO:0000256" key="2">
    <source>
        <dbReference type="ARBA" id="ARBA00021315"/>
    </source>
</evidence>
<evidence type="ECO:0000256" key="6">
    <source>
        <dbReference type="ARBA" id="ARBA00023204"/>
    </source>
</evidence>
<evidence type="ECO:0000259" key="9">
    <source>
        <dbReference type="Pfam" id="PF13476"/>
    </source>
</evidence>
<keyword evidence="6" id="KW-0234">DNA repair</keyword>
<protein>
    <recommendedName>
        <fullName evidence="2">DNA repair protein RecN</fullName>
    </recommendedName>
    <alternativeName>
        <fullName evidence="7">Recombination protein N</fullName>
    </alternativeName>
</protein>